<dbReference type="Proteomes" id="UP000236488">
    <property type="component" value="Unassembled WGS sequence"/>
</dbReference>
<keyword evidence="3" id="KW-1185">Reference proteome</keyword>
<name>A0A2K2U2Z7_9ACTN</name>
<reference evidence="2 3" key="1">
    <citation type="journal article" date="2018" name="Int. J. Syst. Evol. Microbiol.">
        <title>Rubneribacter badeniensis gen. nov., sp. nov. and Enteroscipio rubneri gen. nov., sp. nov., new members of the Eggerthellaceae isolated from human faeces.</title>
        <authorList>
            <person name="Danylec N."/>
            <person name="Gobl A."/>
            <person name="Stoll D.A."/>
            <person name="Hetzer B."/>
            <person name="Kulling S.E."/>
            <person name="Huch M."/>
        </authorList>
    </citation>
    <scope>NUCLEOTIDE SEQUENCE [LARGE SCALE GENOMIC DNA]</scope>
    <source>
        <strain evidence="2 3">ResAG-85</strain>
    </source>
</reference>
<evidence type="ECO:0000259" key="1">
    <source>
        <dbReference type="Pfam" id="PF21570"/>
    </source>
</evidence>
<dbReference type="EMBL" id="PPEL01000083">
    <property type="protein sequence ID" value="PNV64578.1"/>
    <property type="molecule type" value="Genomic_DNA"/>
</dbReference>
<dbReference type="AlphaFoldDB" id="A0A2K2U2Z7"/>
<protein>
    <recommendedName>
        <fullName evidence="1">Arginine dihydrolase ArgZ/ArgE-like C-terminal second subdomain domain-containing protein</fullName>
    </recommendedName>
</protein>
<accession>A0A2K2U2Z7</accession>
<organism evidence="2 3">
    <name type="scientific">Rubneribacter badeniensis</name>
    <dbReference type="NCBI Taxonomy" id="2070688"/>
    <lineage>
        <taxon>Bacteria</taxon>
        <taxon>Bacillati</taxon>
        <taxon>Actinomycetota</taxon>
        <taxon>Coriobacteriia</taxon>
        <taxon>Eggerthellales</taxon>
        <taxon>Eggerthellaceae</taxon>
        <taxon>Rubneribacter</taxon>
    </lineage>
</organism>
<gene>
    <name evidence="2" type="ORF">C2L80_11125</name>
</gene>
<sequence length="372" mass="41014">MSFSLNPYTPPDFDREPLASAPDAKLVPAPLDGVAPEGYHAMSIYPEYFKIDGSWLLAKDSRMDCVPVYEDGRIFVREFRHIRAGDAVVCGRTETGAQGIYVHATGFDPAPDGDGELAGAGRHADNFAFRLGRSRETAFSREYDELYELLRYERDHGYVVWVMGPAFSFNGFSRTAFSKIIEAGYVDAVFAGNALATHDLEGSYFHTALGQDIETQENRPLGHYNHLDTINRVRLHGSIARFIEEEQVCGGIMHALEKKGVPYVLAGSIRDDGPLPSVIGNAYEAQDAMRDHLRKATTVVCMATMLHTIATGNMTPSYRVLPDGTVRQVYFYCVDIAEFAVNKLIDRGSLASRGIVTNVQDFIANVAKGLGL</sequence>
<comment type="caution">
    <text evidence="2">The sequence shown here is derived from an EMBL/GenBank/DDBJ whole genome shotgun (WGS) entry which is preliminary data.</text>
</comment>
<evidence type="ECO:0000313" key="2">
    <source>
        <dbReference type="EMBL" id="PNV64578.1"/>
    </source>
</evidence>
<dbReference type="InterPro" id="IPR048963">
    <property type="entry name" value="ArgZ/ArgE-like_C_2nd"/>
</dbReference>
<dbReference type="Pfam" id="PF21570">
    <property type="entry name" value="ArgZ-like_C_2nd"/>
    <property type="match status" value="1"/>
</dbReference>
<feature type="domain" description="Arginine dihydrolase ArgZ/ArgE-like C-terminal second subdomain" evidence="1">
    <location>
        <begin position="150"/>
        <end position="364"/>
    </location>
</feature>
<proteinExistence type="predicted"/>
<dbReference type="RefSeq" id="WP_087195310.1">
    <property type="nucleotide sequence ID" value="NZ_PPEL01000083.1"/>
</dbReference>
<evidence type="ECO:0000313" key="3">
    <source>
        <dbReference type="Proteomes" id="UP000236488"/>
    </source>
</evidence>
<dbReference type="Gene3D" id="2.40.420.10">
    <property type="entry name" value="conserved putative lor/sdh protein from methanococcus maripaludis s2 domain"/>
    <property type="match status" value="1"/>
</dbReference>
<dbReference type="Gene3D" id="3.40.50.10690">
    <property type="entry name" value="putative lor/sdh protein like domains"/>
    <property type="match status" value="1"/>
</dbReference>